<gene>
    <name evidence="7" type="primary">cdc1</name>
    <name evidence="7" type="ORF">SEPCBS57363_005543</name>
</gene>
<comment type="caution">
    <text evidence="7">The sequence shown here is derived from an EMBL/GenBank/DDBJ whole genome shotgun (WGS) entry which is preliminary data.</text>
</comment>
<dbReference type="InterPro" id="IPR007185">
    <property type="entry name" value="DNA_pol_a/d/e_bsu"/>
</dbReference>
<organism evidence="7 8">
    <name type="scientific">Sporothrix epigloea</name>
    <dbReference type="NCBI Taxonomy" id="1892477"/>
    <lineage>
        <taxon>Eukaryota</taxon>
        <taxon>Fungi</taxon>
        <taxon>Dikarya</taxon>
        <taxon>Ascomycota</taxon>
        <taxon>Pezizomycotina</taxon>
        <taxon>Sordariomycetes</taxon>
        <taxon>Sordariomycetidae</taxon>
        <taxon>Ophiostomatales</taxon>
        <taxon>Ophiostomataceae</taxon>
        <taxon>Sporothrix</taxon>
    </lineage>
</organism>
<sequence>MYFLRLAKIKPAVDRIAAGIFDDFVVGGSHARKVERVLDVRQGELCWVSGTVYMDMPYKPNVLDDVSKDKILSKPPAVKKYVPDDDDDVLAEGRGSVAILLEDDSGRIRLVGRALRTVLLVTGCIVAVMGTENEDGELEVLDIVFPDLPPQPARWVLSNETEPPAKQTEIGIVGINTDDDLLSESSKKIAIVSGLNFSGPHSVSAVQTNLLLEFLLGESVAAGDAMHISRLIIAGNSISASDSTEAADTQADTTKNAVPAEALSKRYGYDSSSYNPQPSRYLDAFIGELLPSMPVTLMPGMHDIANASIPQQPIHIAMFPKARVFASATAGVAKTNKTAGGGGGWFDPVTNPWEGEVEGWRMLGTSGQTLDDIAKYVQGNDRLGMMEATCRWRCCAPTAPDTLWSYPYQEDDPFVIDDCPHVYFAGSQPAFGTRVITGPEGQNVRLIAVPAFSETCEVVLLDTETLDVSVMKIARE</sequence>
<dbReference type="InterPro" id="IPR024826">
    <property type="entry name" value="DNA_pol_delta/II_ssu"/>
</dbReference>
<dbReference type="Pfam" id="PF18018">
    <property type="entry name" value="DNA_pol_D_N"/>
    <property type="match status" value="1"/>
</dbReference>
<evidence type="ECO:0000256" key="2">
    <source>
        <dbReference type="ARBA" id="ARBA00006035"/>
    </source>
</evidence>
<evidence type="ECO:0000259" key="6">
    <source>
        <dbReference type="Pfam" id="PF18018"/>
    </source>
</evidence>
<dbReference type="PANTHER" id="PTHR10416:SF0">
    <property type="entry name" value="DNA POLYMERASE DELTA SUBUNIT 2"/>
    <property type="match status" value="1"/>
</dbReference>
<proteinExistence type="inferred from homology"/>
<comment type="similarity">
    <text evidence="2">Belongs to the DNA polymerase delta/II small subunit family.</text>
</comment>
<reference evidence="7 8" key="1">
    <citation type="submission" date="2024-01" db="EMBL/GenBank/DDBJ databases">
        <authorList>
            <person name="Allen C."/>
            <person name="Tagirdzhanova G."/>
        </authorList>
    </citation>
    <scope>NUCLEOTIDE SEQUENCE [LARGE SCALE GENOMIC DNA]</scope>
    <source>
        <strain evidence="7 8">CBS 573.63</strain>
    </source>
</reference>
<protein>
    <submittedName>
        <fullName evidence="7">DNA polymerase delta small subunit Cdc1</fullName>
    </submittedName>
</protein>
<dbReference type="Gene3D" id="2.40.50.430">
    <property type="match status" value="1"/>
</dbReference>
<dbReference type="Proteomes" id="UP001642501">
    <property type="component" value="Unassembled WGS sequence"/>
</dbReference>
<evidence type="ECO:0000256" key="3">
    <source>
        <dbReference type="ARBA" id="ARBA00022705"/>
    </source>
</evidence>
<feature type="domain" description="DNA polymerase alpha/delta/epsilon subunit B" evidence="5">
    <location>
        <begin position="189"/>
        <end position="432"/>
    </location>
</feature>
<evidence type="ECO:0000259" key="5">
    <source>
        <dbReference type="Pfam" id="PF04042"/>
    </source>
</evidence>
<dbReference type="InterPro" id="IPR041863">
    <property type="entry name" value="PolD2_C"/>
</dbReference>
<evidence type="ECO:0000313" key="7">
    <source>
        <dbReference type="EMBL" id="CAK7273215.1"/>
    </source>
</evidence>
<keyword evidence="4" id="KW-0539">Nucleus</keyword>
<dbReference type="PANTHER" id="PTHR10416">
    <property type="entry name" value="DNA POLYMERASE DELTA SUBUNIT 2"/>
    <property type="match status" value="1"/>
</dbReference>
<name>A0ABP0DY44_9PEZI</name>
<feature type="domain" description="DNA polymerase delta subunit OB-fold" evidence="6">
    <location>
        <begin position="1"/>
        <end position="143"/>
    </location>
</feature>
<comment type="subcellular location">
    <subcellularLocation>
        <location evidence="1">Nucleus</location>
    </subcellularLocation>
</comment>
<dbReference type="Gene3D" id="3.60.21.50">
    <property type="match status" value="1"/>
</dbReference>
<dbReference type="Pfam" id="PF04042">
    <property type="entry name" value="DNA_pol_E_B"/>
    <property type="match status" value="1"/>
</dbReference>
<dbReference type="CDD" id="cd07387">
    <property type="entry name" value="MPP_PolD2_C"/>
    <property type="match status" value="1"/>
</dbReference>
<evidence type="ECO:0000256" key="4">
    <source>
        <dbReference type="ARBA" id="ARBA00023242"/>
    </source>
</evidence>
<keyword evidence="3" id="KW-0235">DNA replication</keyword>
<dbReference type="EMBL" id="CAWUOM010000126">
    <property type="protein sequence ID" value="CAK7273215.1"/>
    <property type="molecule type" value="Genomic_DNA"/>
</dbReference>
<dbReference type="InterPro" id="IPR040663">
    <property type="entry name" value="DNA_pol_D_N"/>
</dbReference>
<accession>A0ABP0DY44</accession>
<keyword evidence="8" id="KW-1185">Reference proteome</keyword>
<evidence type="ECO:0000313" key="8">
    <source>
        <dbReference type="Proteomes" id="UP001642501"/>
    </source>
</evidence>
<evidence type="ECO:0000256" key="1">
    <source>
        <dbReference type="ARBA" id="ARBA00004123"/>
    </source>
</evidence>